<protein>
    <submittedName>
        <fullName evidence="1">Uncharacterized protein</fullName>
    </submittedName>
</protein>
<proteinExistence type="predicted"/>
<organism evidence="1 2">
    <name type="scientific">Porphyromonas gingivalis F0570</name>
    <dbReference type="NCBI Taxonomy" id="1227271"/>
    <lineage>
        <taxon>Bacteria</taxon>
        <taxon>Pseudomonadati</taxon>
        <taxon>Bacteroidota</taxon>
        <taxon>Bacteroidia</taxon>
        <taxon>Bacteroidales</taxon>
        <taxon>Porphyromonadaceae</taxon>
        <taxon>Porphyromonas</taxon>
    </lineage>
</organism>
<dbReference type="AlphaFoldDB" id="A0A0E2LRL6"/>
<dbReference type="HOGENOM" id="CLU_196040_0_0_10"/>
<dbReference type="PATRIC" id="fig|1227271.3.peg.630"/>
<evidence type="ECO:0000313" key="2">
    <source>
        <dbReference type="Proteomes" id="UP000016630"/>
    </source>
</evidence>
<name>A0A0E2LRL6_PORGN</name>
<gene>
    <name evidence="1" type="ORF">HMPREF1555_00713</name>
</gene>
<comment type="caution">
    <text evidence="1">The sequence shown here is derived from an EMBL/GenBank/DDBJ whole genome shotgun (WGS) entry which is preliminary data.</text>
</comment>
<dbReference type="EMBL" id="AWUW01000041">
    <property type="protein sequence ID" value="ERJ67870.1"/>
    <property type="molecule type" value="Genomic_DNA"/>
</dbReference>
<dbReference type="Proteomes" id="UP000016630">
    <property type="component" value="Unassembled WGS sequence"/>
</dbReference>
<sequence>MKITIFSDCMLWANPIPLCIRHRAVFNNRNLMMDFSSYTILWLNRLDAWIPAFGMPK</sequence>
<evidence type="ECO:0000313" key="1">
    <source>
        <dbReference type="EMBL" id="ERJ67870.1"/>
    </source>
</evidence>
<accession>A0A0E2LRL6</accession>
<reference evidence="1 2" key="1">
    <citation type="submission" date="2013-06" db="EMBL/GenBank/DDBJ databases">
        <authorList>
            <person name="Weinstock G."/>
            <person name="Sodergren E."/>
            <person name="Lobos E.A."/>
            <person name="Fulton L."/>
            <person name="Fulton R."/>
            <person name="Courtney L."/>
            <person name="Fronick C."/>
            <person name="O'Laughlin M."/>
            <person name="Godfrey J."/>
            <person name="Wilson R.M."/>
            <person name="Miner T."/>
            <person name="Farmer C."/>
            <person name="Delehaunty K."/>
            <person name="Cordes M."/>
            <person name="Minx P."/>
            <person name="Tomlinson C."/>
            <person name="Chen J."/>
            <person name="Wollam A."/>
            <person name="Pepin K.H."/>
            <person name="Bhonagiri V."/>
            <person name="Zhang X."/>
            <person name="Warren W."/>
            <person name="Mitreva M."/>
            <person name="Mardis E.R."/>
            <person name="Wilson R.K."/>
        </authorList>
    </citation>
    <scope>NUCLEOTIDE SEQUENCE [LARGE SCALE GENOMIC DNA]</scope>
    <source>
        <strain evidence="1 2">F0570</strain>
    </source>
</reference>